<feature type="region of interest" description="Disordered" evidence="1">
    <location>
        <begin position="152"/>
        <end position="180"/>
    </location>
</feature>
<accession>A0A2J8ACV8</accession>
<evidence type="ECO:0000313" key="3">
    <source>
        <dbReference type="Proteomes" id="UP000236333"/>
    </source>
</evidence>
<gene>
    <name evidence="2" type="ORF">TSOC_002933</name>
</gene>
<sequence length="202" mass="20970">MSQKRMVMAVCEVESIAGPVLLLLLLKWLAAVVQIVGDGCRDVLYDVLPHRVGVWLLASLARGHYGGQPEALVAIHRRAHLLIACSQAAEPASMATAAAAAADSSGPWPRGGACRTTPDSAPLPVDRWPLVAAAAAPPTATDDLSTVIQSGPQLARGEGTDRSSDARWGPQARPGASLVGSHCVAERAQLEEPAPGGRCYSS</sequence>
<proteinExistence type="predicted"/>
<evidence type="ECO:0000313" key="2">
    <source>
        <dbReference type="EMBL" id="PNH10351.1"/>
    </source>
</evidence>
<keyword evidence="3" id="KW-1185">Reference proteome</keyword>
<organism evidence="2 3">
    <name type="scientific">Tetrabaena socialis</name>
    <dbReference type="NCBI Taxonomy" id="47790"/>
    <lineage>
        <taxon>Eukaryota</taxon>
        <taxon>Viridiplantae</taxon>
        <taxon>Chlorophyta</taxon>
        <taxon>core chlorophytes</taxon>
        <taxon>Chlorophyceae</taxon>
        <taxon>CS clade</taxon>
        <taxon>Chlamydomonadales</taxon>
        <taxon>Tetrabaenaceae</taxon>
        <taxon>Tetrabaena</taxon>
    </lineage>
</organism>
<evidence type="ECO:0000256" key="1">
    <source>
        <dbReference type="SAM" id="MobiDB-lite"/>
    </source>
</evidence>
<dbReference type="AlphaFoldDB" id="A0A2J8ACV8"/>
<reference evidence="2 3" key="1">
    <citation type="journal article" date="2017" name="Mol. Biol. Evol.">
        <title>The 4-celled Tetrabaena socialis nuclear genome reveals the essential components for genetic control of cell number at the origin of multicellularity in the volvocine lineage.</title>
        <authorList>
            <person name="Featherston J."/>
            <person name="Arakaki Y."/>
            <person name="Hanschen E.R."/>
            <person name="Ferris P.J."/>
            <person name="Michod R.E."/>
            <person name="Olson B.J.S.C."/>
            <person name="Nozaki H."/>
            <person name="Durand P.M."/>
        </authorList>
    </citation>
    <scope>NUCLEOTIDE SEQUENCE [LARGE SCALE GENOMIC DNA]</scope>
    <source>
        <strain evidence="2 3">NIES-571</strain>
    </source>
</reference>
<dbReference type="EMBL" id="PGGS01000059">
    <property type="protein sequence ID" value="PNH10351.1"/>
    <property type="molecule type" value="Genomic_DNA"/>
</dbReference>
<dbReference type="Proteomes" id="UP000236333">
    <property type="component" value="Unassembled WGS sequence"/>
</dbReference>
<protein>
    <submittedName>
        <fullName evidence="2">Uncharacterized protein</fullName>
    </submittedName>
</protein>
<comment type="caution">
    <text evidence="2">The sequence shown here is derived from an EMBL/GenBank/DDBJ whole genome shotgun (WGS) entry which is preliminary data.</text>
</comment>
<name>A0A2J8ACV8_9CHLO</name>